<dbReference type="AlphaFoldDB" id="A0AAV5W6S2"/>
<evidence type="ECO:0000313" key="1">
    <source>
        <dbReference type="EMBL" id="GMT25782.1"/>
    </source>
</evidence>
<feature type="non-terminal residue" evidence="1">
    <location>
        <position position="1"/>
    </location>
</feature>
<evidence type="ECO:0000313" key="3">
    <source>
        <dbReference type="Proteomes" id="UP001432322"/>
    </source>
</evidence>
<dbReference type="Proteomes" id="UP001432322">
    <property type="component" value="Unassembled WGS sequence"/>
</dbReference>
<dbReference type="EMBL" id="BTSY01000004">
    <property type="protein sequence ID" value="GMT25798.1"/>
    <property type="molecule type" value="Genomic_DNA"/>
</dbReference>
<evidence type="ECO:0008006" key="4">
    <source>
        <dbReference type="Google" id="ProtNLM"/>
    </source>
</evidence>
<protein>
    <recommendedName>
        <fullName evidence="4">Protein kinase</fullName>
    </recommendedName>
</protein>
<sequence>HPWFVECPLPTSVLHIDCLKETWLLPRVFPNSKIDSECDGECRNEGDSNEERLVIDNEEVLKDENERMKKEKSVNEEID</sequence>
<keyword evidence="3" id="KW-1185">Reference proteome</keyword>
<reference evidence="1" key="1">
    <citation type="submission" date="2023-10" db="EMBL/GenBank/DDBJ databases">
        <title>Genome assembly of Pristionchus species.</title>
        <authorList>
            <person name="Yoshida K."/>
            <person name="Sommer R.J."/>
        </authorList>
    </citation>
    <scope>NUCLEOTIDE SEQUENCE</scope>
    <source>
        <strain evidence="1">RS5133</strain>
    </source>
</reference>
<organism evidence="1 3">
    <name type="scientific">Pristionchus fissidentatus</name>
    <dbReference type="NCBI Taxonomy" id="1538716"/>
    <lineage>
        <taxon>Eukaryota</taxon>
        <taxon>Metazoa</taxon>
        <taxon>Ecdysozoa</taxon>
        <taxon>Nematoda</taxon>
        <taxon>Chromadorea</taxon>
        <taxon>Rhabditida</taxon>
        <taxon>Rhabditina</taxon>
        <taxon>Diplogasteromorpha</taxon>
        <taxon>Diplogasteroidea</taxon>
        <taxon>Neodiplogasteridae</taxon>
        <taxon>Pristionchus</taxon>
    </lineage>
</organism>
<gene>
    <name evidence="1" type="ORF">PFISCL1PPCAC_17079</name>
    <name evidence="2" type="ORF">PFISCL1PPCAC_17095</name>
</gene>
<comment type="caution">
    <text evidence="1">The sequence shown here is derived from an EMBL/GenBank/DDBJ whole genome shotgun (WGS) entry which is preliminary data.</text>
</comment>
<evidence type="ECO:0000313" key="2">
    <source>
        <dbReference type="EMBL" id="GMT25798.1"/>
    </source>
</evidence>
<accession>A0AAV5W6S2</accession>
<dbReference type="EMBL" id="BTSY01000004">
    <property type="protein sequence ID" value="GMT25782.1"/>
    <property type="molecule type" value="Genomic_DNA"/>
</dbReference>
<name>A0AAV5W6S2_9BILA</name>
<proteinExistence type="predicted"/>
<feature type="non-terminal residue" evidence="1">
    <location>
        <position position="79"/>
    </location>
</feature>